<dbReference type="VEuPathDB" id="FungiDB:VP01_634g6"/>
<evidence type="ECO:0000313" key="1">
    <source>
        <dbReference type="EMBL" id="KNZ47508.1"/>
    </source>
</evidence>
<dbReference type="AlphaFoldDB" id="A0A0L6UG38"/>
<keyword evidence="2" id="KW-1185">Reference proteome</keyword>
<sequence length="365" mass="40625">MASDSAHPMAILVEKLRSGGSSTQSLAILSPIVQLSFVFHLALAILDPHLHHQHHNQADHLLNVVTVIAPSQAAFQELLDRENDASLVAPRAPDHALAGLLDRIEFRYVSLEVSYSNQIIEKTKNIANLFYIATHIWFEYNIMYFFGRFCADLAQLLVLLCDITRLPVEPGGVLEAGPRRRSGRMGLIITDLSSYLTQSSVFTYNVLARRDGLIGLRLTTPRPASSTLSHLTRLFGFISYTQSQLASIHQLSHPPPVCIIDRIDPALQWPLSAPAHPDNLRHLQDIFGYFFQNVWAIQKLPLDPGPSSTTNISAAKTERYRLFSSGSSSSKESLHQIIYQVSEVHSHDSSYGAGSFRQTVVIEHT</sequence>
<protein>
    <submittedName>
        <fullName evidence="1">Uncharacterized protein</fullName>
    </submittedName>
</protein>
<accession>A0A0L6UG38</accession>
<proteinExistence type="predicted"/>
<dbReference type="EMBL" id="LAVV01011663">
    <property type="protein sequence ID" value="KNZ47508.1"/>
    <property type="molecule type" value="Genomic_DNA"/>
</dbReference>
<reference evidence="1 2" key="1">
    <citation type="submission" date="2015-08" db="EMBL/GenBank/DDBJ databases">
        <title>Next Generation Sequencing and Analysis of the Genome of Puccinia sorghi L Schw, the Causal Agent of Maize Common Rust.</title>
        <authorList>
            <person name="Rochi L."/>
            <person name="Burguener G."/>
            <person name="Darino M."/>
            <person name="Turjanski A."/>
            <person name="Kreff E."/>
            <person name="Dieguez M.J."/>
            <person name="Sacco F."/>
        </authorList>
    </citation>
    <scope>NUCLEOTIDE SEQUENCE [LARGE SCALE GENOMIC DNA]</scope>
    <source>
        <strain evidence="1 2">RO10H11247</strain>
    </source>
</reference>
<name>A0A0L6UG38_9BASI</name>
<comment type="caution">
    <text evidence="1">The sequence shown here is derived from an EMBL/GenBank/DDBJ whole genome shotgun (WGS) entry which is preliminary data.</text>
</comment>
<dbReference type="OrthoDB" id="2507768at2759"/>
<evidence type="ECO:0000313" key="2">
    <source>
        <dbReference type="Proteomes" id="UP000037035"/>
    </source>
</evidence>
<organism evidence="1 2">
    <name type="scientific">Puccinia sorghi</name>
    <dbReference type="NCBI Taxonomy" id="27349"/>
    <lineage>
        <taxon>Eukaryota</taxon>
        <taxon>Fungi</taxon>
        <taxon>Dikarya</taxon>
        <taxon>Basidiomycota</taxon>
        <taxon>Pucciniomycotina</taxon>
        <taxon>Pucciniomycetes</taxon>
        <taxon>Pucciniales</taxon>
        <taxon>Pucciniaceae</taxon>
        <taxon>Puccinia</taxon>
    </lineage>
</organism>
<dbReference type="Proteomes" id="UP000037035">
    <property type="component" value="Unassembled WGS sequence"/>
</dbReference>
<gene>
    <name evidence="1" type="ORF">VP01_634g6</name>
</gene>